<dbReference type="Proteomes" id="UP000829364">
    <property type="component" value="Chromosome 8"/>
</dbReference>
<dbReference type="GeneID" id="72070608"/>
<organism evidence="1 2">
    <name type="scientific">Purpureocillium takamizusanense</name>
    <dbReference type="NCBI Taxonomy" id="2060973"/>
    <lineage>
        <taxon>Eukaryota</taxon>
        <taxon>Fungi</taxon>
        <taxon>Dikarya</taxon>
        <taxon>Ascomycota</taxon>
        <taxon>Pezizomycotina</taxon>
        <taxon>Sordariomycetes</taxon>
        <taxon>Hypocreomycetidae</taxon>
        <taxon>Hypocreales</taxon>
        <taxon>Ophiocordycipitaceae</taxon>
        <taxon>Purpureocillium</taxon>
    </lineage>
</organism>
<evidence type="ECO:0000313" key="1">
    <source>
        <dbReference type="EMBL" id="UNI22808.1"/>
    </source>
</evidence>
<evidence type="ECO:0000313" key="2">
    <source>
        <dbReference type="Proteomes" id="UP000829364"/>
    </source>
</evidence>
<sequence length="71" mass="7767">MGGIVVVLRQPRDDHPFHEGIDAVIDDCARLRALDDVFRNDSRGSIDIRKHVSIIDLLPFTGTGAGEQDGP</sequence>
<name>A0A9Q8QNC1_9HYPO</name>
<reference evidence="1" key="1">
    <citation type="submission" date="2021-11" db="EMBL/GenBank/DDBJ databases">
        <title>Purpureocillium_takamizusanense_genome.</title>
        <authorList>
            <person name="Nguyen N.-H."/>
        </authorList>
    </citation>
    <scope>NUCLEOTIDE SEQUENCE</scope>
    <source>
        <strain evidence="1">PT3</strain>
    </source>
</reference>
<accession>A0A9Q8QNC1</accession>
<proteinExistence type="predicted"/>
<keyword evidence="2" id="KW-1185">Reference proteome</keyword>
<dbReference type="EMBL" id="CP086361">
    <property type="protein sequence ID" value="UNI22808.1"/>
    <property type="molecule type" value="Genomic_DNA"/>
</dbReference>
<dbReference type="AlphaFoldDB" id="A0A9Q8QNC1"/>
<dbReference type="RefSeq" id="XP_047846289.1">
    <property type="nucleotide sequence ID" value="XM_047990282.1"/>
</dbReference>
<dbReference type="KEGG" id="ptkz:JDV02_008662"/>
<dbReference type="OrthoDB" id="4656735at2759"/>
<protein>
    <submittedName>
        <fullName evidence="1">Uncharacterized protein</fullName>
    </submittedName>
</protein>
<gene>
    <name evidence="1" type="ORF">JDV02_008662</name>
</gene>